<dbReference type="Pfam" id="PF25106">
    <property type="entry name" value="VWA_4"/>
    <property type="match status" value="1"/>
</dbReference>
<dbReference type="PANTHER" id="PTHR14905:SF21">
    <property type="entry name" value="VWFA DOMAIN-CONTAINING PROTEIN"/>
    <property type="match status" value="1"/>
</dbReference>
<keyword evidence="2" id="KW-0964">Secreted</keyword>
<name>A0A6P4XXL6_BRABE</name>
<dbReference type="GeneID" id="109464347"/>
<organism evidence="9 10">
    <name type="scientific">Branchiostoma belcheri</name>
    <name type="common">Amphioxus</name>
    <dbReference type="NCBI Taxonomy" id="7741"/>
    <lineage>
        <taxon>Eukaryota</taxon>
        <taxon>Metazoa</taxon>
        <taxon>Chordata</taxon>
        <taxon>Cephalochordata</taxon>
        <taxon>Leptocardii</taxon>
        <taxon>Amphioxiformes</taxon>
        <taxon>Branchiostomatidae</taxon>
        <taxon>Branchiostoma</taxon>
    </lineage>
</organism>
<evidence type="ECO:0000313" key="10">
    <source>
        <dbReference type="RefSeq" id="XP_019616853.1"/>
    </source>
</evidence>
<keyword evidence="3 5" id="KW-0732">Signal</keyword>
<dbReference type="RefSeq" id="XP_019616853.1">
    <property type="nucleotide sequence ID" value="XM_019761294.1"/>
</dbReference>
<dbReference type="PANTHER" id="PTHR14905">
    <property type="entry name" value="NG37"/>
    <property type="match status" value="1"/>
</dbReference>
<dbReference type="CDD" id="cd00198">
    <property type="entry name" value="vWFA"/>
    <property type="match status" value="1"/>
</dbReference>
<dbReference type="Pfam" id="PF23619">
    <property type="entry name" value="Ig_VWA7"/>
    <property type="match status" value="1"/>
</dbReference>
<sequence>MANLSAVGMLPFFTVLTVLSGTVEGFLPNRLSTLYTLNANDYTHEEITQIGVLKAAAKFLEDNPPSGMSFTPGQLQNLDPFNPTTLFTAYYGEVTSAAKLQSAITEIIDANSRVDSDYLSNAEYHVSGEEIQAANILLITQRNSILEILSGTRPNFEAARAMIGVYLHILQDFYSNTNWIELEGGVPYEDLGLPDKALRPVATDSAIPTCQDCSPSRVLVCQDNILLQHLLTSGYKSGQSKAKPPAISETTGKCSHGGLMDDSRLTVPTGGINKETSVPSLSPHHYLHEQAKQAAIQATTNFFIAPGYGLLSQIGDDKFKEVLNLGSGNSMVFVIDVSGSMSDDVAAVRQESIQLVQSTLGTATAPYNYILSTFSDPEDLGQVRTTKDPDEMITWLYALTVHGGGDCPEYCFSGIEQALLICLPESHLFIFTDADPKDTEKYDNIAALMGEKQARLNFLLTGSCTSRNLLDEQKQGYYKATSHTAKRRSNRNWYEQLAEQSGGSVYEGDKEDIAELTGVISVALSNSAPVTLYKASLPAGSGRVVPVEVDSALLELAISLVAANSAPDVVIETPNDSQHYMLEVTGKSIVDFSYQFMRTTTNGILLPIDGRPVAGVNTTIIVDVLGSENVQQLTRISLLNEAGDGLVSSPMASVGGLLGAKYSAVVVMPTEKFRVKIEGSDLSNNVFQRVQPTVIQPQSFNLALVGEKEPLFAGSTADVHFLLVNHGARSTFSLAATDDASMVQSVSPTSITLQENANTTGYIRFSASSTAVAGTTSTTTLTVRGPGGSSNSLVARVTVQPQIVVPVDNVKPTCTQVSATGSCTLEQQHPSTCVSHLWSIEVHDDEYLGTSQVALLVSAAVVGVGLLTGLGLTLFCMKKPTIKPSPDPTNW</sequence>
<dbReference type="KEGG" id="bbel:109464347"/>
<dbReference type="InterPro" id="IPR036465">
    <property type="entry name" value="vWFA_dom_sf"/>
</dbReference>
<feature type="transmembrane region" description="Helical" evidence="4">
    <location>
        <begin position="853"/>
        <end position="875"/>
    </location>
</feature>
<keyword evidence="4" id="KW-0472">Membrane</keyword>
<evidence type="ECO:0000259" key="8">
    <source>
        <dbReference type="Pfam" id="PF25107"/>
    </source>
</evidence>
<proteinExistence type="predicted"/>
<dbReference type="InterPro" id="IPR052577">
    <property type="entry name" value="VWA7"/>
</dbReference>
<evidence type="ECO:0000256" key="2">
    <source>
        <dbReference type="ARBA" id="ARBA00022525"/>
    </source>
</evidence>
<dbReference type="SUPFAM" id="SSF53300">
    <property type="entry name" value="vWA-like"/>
    <property type="match status" value="1"/>
</dbReference>
<keyword evidence="4" id="KW-1133">Transmembrane helix</keyword>
<gene>
    <name evidence="10" type="primary">LOC109464347</name>
</gene>
<keyword evidence="4" id="KW-0812">Transmembrane</keyword>
<feature type="chain" id="PRO_5027842897" evidence="5">
    <location>
        <begin position="26"/>
        <end position="891"/>
    </location>
</feature>
<feature type="domain" description="Hemicentin-1-like von Willebrand factor A" evidence="7">
    <location>
        <begin position="330"/>
        <end position="508"/>
    </location>
</feature>
<evidence type="ECO:0000259" key="6">
    <source>
        <dbReference type="Pfam" id="PF23619"/>
    </source>
</evidence>
<keyword evidence="9" id="KW-1185">Reference proteome</keyword>
<evidence type="ECO:0000313" key="9">
    <source>
        <dbReference type="Proteomes" id="UP000515135"/>
    </source>
</evidence>
<dbReference type="Gene3D" id="3.40.50.410">
    <property type="entry name" value="von Willebrand factor, type A domain"/>
    <property type="match status" value="1"/>
</dbReference>
<dbReference type="Pfam" id="PF25107">
    <property type="entry name" value="VWA7_N"/>
    <property type="match status" value="1"/>
</dbReference>
<reference evidence="10" key="1">
    <citation type="submission" date="2025-08" db="UniProtKB">
        <authorList>
            <consortium name="RefSeq"/>
        </authorList>
    </citation>
    <scope>IDENTIFICATION</scope>
    <source>
        <tissue evidence="10">Gonad</tissue>
    </source>
</reference>
<feature type="signal peptide" evidence="5">
    <location>
        <begin position="1"/>
        <end position="25"/>
    </location>
</feature>
<protein>
    <submittedName>
        <fullName evidence="10">von Willebrand factor A domain-containing protein 7-like</fullName>
    </submittedName>
</protein>
<evidence type="ECO:0000256" key="5">
    <source>
        <dbReference type="SAM" id="SignalP"/>
    </source>
</evidence>
<dbReference type="InterPro" id="IPR057615">
    <property type="entry name" value="Ig_VWA7"/>
</dbReference>
<evidence type="ECO:0000259" key="7">
    <source>
        <dbReference type="Pfam" id="PF25106"/>
    </source>
</evidence>
<accession>A0A6P4XXL6</accession>
<dbReference type="Proteomes" id="UP000515135">
    <property type="component" value="Unplaced"/>
</dbReference>
<comment type="subcellular location">
    <subcellularLocation>
        <location evidence="1">Secreted</location>
    </subcellularLocation>
</comment>
<feature type="domain" description="VWA7 N-terminal" evidence="8">
    <location>
        <begin position="84"/>
        <end position="303"/>
    </location>
</feature>
<dbReference type="InterPro" id="IPR056861">
    <property type="entry name" value="HMCN1-like_VWA"/>
</dbReference>
<dbReference type="InterPro" id="IPR056862">
    <property type="entry name" value="VWA7_N"/>
</dbReference>
<evidence type="ECO:0000256" key="4">
    <source>
        <dbReference type="SAM" id="Phobius"/>
    </source>
</evidence>
<dbReference type="OrthoDB" id="10043511at2759"/>
<evidence type="ECO:0000256" key="1">
    <source>
        <dbReference type="ARBA" id="ARBA00004613"/>
    </source>
</evidence>
<feature type="domain" description="VWA7 Ig-like" evidence="6">
    <location>
        <begin position="704"/>
        <end position="799"/>
    </location>
</feature>
<evidence type="ECO:0000256" key="3">
    <source>
        <dbReference type="ARBA" id="ARBA00022729"/>
    </source>
</evidence>
<dbReference type="AlphaFoldDB" id="A0A6P4XXL6"/>